<dbReference type="AlphaFoldDB" id="A0A5E4T6R9"/>
<proteinExistence type="predicted"/>
<dbReference type="InterPro" id="IPR036388">
    <property type="entry name" value="WH-like_DNA-bd_sf"/>
</dbReference>
<keyword evidence="6" id="KW-1185">Reference proteome</keyword>
<dbReference type="OrthoDB" id="1971692at2"/>
<dbReference type="InterPro" id="IPR016032">
    <property type="entry name" value="Sig_transdc_resp-reg_C-effctor"/>
</dbReference>
<organism evidence="5 6">
    <name type="scientific">Pandoraea anhela</name>
    <dbReference type="NCBI Taxonomy" id="2508295"/>
    <lineage>
        <taxon>Bacteria</taxon>
        <taxon>Pseudomonadati</taxon>
        <taxon>Pseudomonadota</taxon>
        <taxon>Betaproteobacteria</taxon>
        <taxon>Burkholderiales</taxon>
        <taxon>Burkholderiaceae</taxon>
        <taxon>Pandoraea</taxon>
    </lineage>
</organism>
<dbReference type="Proteomes" id="UP000406256">
    <property type="component" value="Unassembled WGS sequence"/>
</dbReference>
<dbReference type="SMART" id="SM00862">
    <property type="entry name" value="Trans_reg_C"/>
    <property type="match status" value="1"/>
</dbReference>
<protein>
    <recommendedName>
        <fullName evidence="4">OmpR/PhoB-type domain-containing protein</fullName>
    </recommendedName>
</protein>
<sequence>MANFLIGDAARFDSDTLSLTNVAEPEHVIPLGAAAGRCLLVLVQAEGGIVTKRTLLTEAWEQYGAVVTSNNLSQAIVQIRRALQLAGADPALLATVPRIGYRLNQTDKISRFVDASTAPSVMPVSPVLPMPHLGEEIAQTEDEDLTDFLASTPREFPGVPPIAPSIAAPAVSVSPSASTRDLPPTVADTPVESDKRASNPEARPGALPPEFSSAPPSTFPPTLPGAREATSPRNTVRWGIAAGLWAVVALLSAAAATYVTPKLRAGMHNVTSAAVWQPVPGDDTKRFFVTADRAQDTAYVARRLAMLKHEPPVSVDNVDTRFVYVNGTVHDDLFSYLLCEGPVESDFPDCMSYLITPPANAKGSS</sequence>
<dbReference type="GO" id="GO:0006355">
    <property type="term" value="P:regulation of DNA-templated transcription"/>
    <property type="evidence" value="ECO:0007669"/>
    <property type="project" value="InterPro"/>
</dbReference>
<evidence type="ECO:0000313" key="6">
    <source>
        <dbReference type="Proteomes" id="UP000406256"/>
    </source>
</evidence>
<dbReference type="Gene3D" id="1.10.10.10">
    <property type="entry name" value="Winged helix-like DNA-binding domain superfamily/Winged helix DNA-binding domain"/>
    <property type="match status" value="1"/>
</dbReference>
<name>A0A5E4T6R9_9BURK</name>
<dbReference type="PROSITE" id="PS51755">
    <property type="entry name" value="OMPR_PHOB"/>
    <property type="match status" value="1"/>
</dbReference>
<keyword evidence="1 2" id="KW-0238">DNA-binding</keyword>
<evidence type="ECO:0000256" key="3">
    <source>
        <dbReference type="SAM" id="MobiDB-lite"/>
    </source>
</evidence>
<accession>A0A5E4T6R9</accession>
<feature type="DNA-binding region" description="OmpR/PhoB-type" evidence="2">
    <location>
        <begin position="1"/>
        <end position="105"/>
    </location>
</feature>
<evidence type="ECO:0000259" key="4">
    <source>
        <dbReference type="PROSITE" id="PS51755"/>
    </source>
</evidence>
<dbReference type="EMBL" id="CABPSB010000003">
    <property type="protein sequence ID" value="VVD83525.1"/>
    <property type="molecule type" value="Genomic_DNA"/>
</dbReference>
<dbReference type="InterPro" id="IPR001867">
    <property type="entry name" value="OmpR/PhoB-type_DNA-bd"/>
</dbReference>
<dbReference type="GO" id="GO:0000160">
    <property type="term" value="P:phosphorelay signal transduction system"/>
    <property type="evidence" value="ECO:0007669"/>
    <property type="project" value="InterPro"/>
</dbReference>
<evidence type="ECO:0000256" key="2">
    <source>
        <dbReference type="PROSITE-ProRule" id="PRU01091"/>
    </source>
</evidence>
<dbReference type="Pfam" id="PF00486">
    <property type="entry name" value="Trans_reg_C"/>
    <property type="match status" value="1"/>
</dbReference>
<reference evidence="5 6" key="1">
    <citation type="submission" date="2019-08" db="EMBL/GenBank/DDBJ databases">
        <authorList>
            <person name="Peeters C."/>
        </authorList>
    </citation>
    <scope>NUCLEOTIDE SEQUENCE [LARGE SCALE GENOMIC DNA]</scope>
    <source>
        <strain evidence="5 6">LMG 31108</strain>
    </source>
</reference>
<dbReference type="RefSeq" id="WP_150668007.1">
    <property type="nucleotide sequence ID" value="NZ_CABPSB010000003.1"/>
</dbReference>
<evidence type="ECO:0000313" key="5">
    <source>
        <dbReference type="EMBL" id="VVD83525.1"/>
    </source>
</evidence>
<evidence type="ECO:0000256" key="1">
    <source>
        <dbReference type="ARBA" id="ARBA00023125"/>
    </source>
</evidence>
<feature type="region of interest" description="Disordered" evidence="3">
    <location>
        <begin position="174"/>
        <end position="230"/>
    </location>
</feature>
<feature type="domain" description="OmpR/PhoB-type" evidence="4">
    <location>
        <begin position="1"/>
        <end position="105"/>
    </location>
</feature>
<gene>
    <name evidence="5" type="ORF">PAN31108_01235</name>
</gene>
<dbReference type="GO" id="GO:0003677">
    <property type="term" value="F:DNA binding"/>
    <property type="evidence" value="ECO:0007669"/>
    <property type="project" value="UniProtKB-UniRule"/>
</dbReference>
<dbReference type="SUPFAM" id="SSF46894">
    <property type="entry name" value="C-terminal effector domain of the bipartite response regulators"/>
    <property type="match status" value="1"/>
</dbReference>
<dbReference type="CDD" id="cd00383">
    <property type="entry name" value="trans_reg_C"/>
    <property type="match status" value="1"/>
</dbReference>